<dbReference type="CDD" id="cd13891">
    <property type="entry name" value="CuRO_3_CotA_like"/>
    <property type="match status" value="1"/>
</dbReference>
<feature type="chain" id="PRO_5011681381" evidence="1">
    <location>
        <begin position="28"/>
        <end position="547"/>
    </location>
</feature>
<dbReference type="PANTHER" id="PTHR48267:SF1">
    <property type="entry name" value="BILIRUBIN OXIDASE"/>
    <property type="match status" value="1"/>
</dbReference>
<sequence>MSFSRRRFLLGAGGLLAAPLFPELLRAAPAMPMADGPRMAPQLAEPNQPLVNPATLPRFVDTLPLPPVARPIGQREHPAHPGRRLPLYRMEMRAFQARLHRDLPPTTLWGYQGSSPGPTLEAKRGEPFLIEWANALPTHHLLPIDHGIHGAEKDRPDVRTVAHVHGARVGPNDDGWPEDAFAPGHSLLYHYPNAQDAATLWYHDHAMGITRLNIYAGLYGAYLLRDPEEQALALPDGEHELPLILCDRLIARDGQLYYPVSDDPAAPWVSEAYGNATLCNGKLYPFIEVEPRRYRLRLINAANARHYELSLSSRHPFVQIGSDQGLLPAPLERMRVELYPAERADVVVDFSGLDGQTVELRQPSEPLLQFRVRNRGDKNAVSVAMPTALRAVPRIDPASATRERILTVGEMDDANGNAMMMTLGGHHWSDPITEDPLQDSVEIWSLVNLTGDAHPIHLHLVRFQILERRPYDLFAWNERKELKYTGPGQPPPPHEAGWKDTVRADPDMVTRIIVRFEGEPGKYVWHCHLLEHEDNEMMRPFKLLPKG</sequence>
<protein>
    <submittedName>
        <fullName evidence="4">Spore coat protein A</fullName>
    </submittedName>
</protein>
<reference evidence="5" key="1">
    <citation type="submission" date="2016-10" db="EMBL/GenBank/DDBJ databases">
        <authorList>
            <person name="Varghese N."/>
            <person name="Submissions S."/>
        </authorList>
    </citation>
    <scope>NUCLEOTIDE SEQUENCE [LARGE SCALE GENOMIC DNA]</scope>
    <source>
        <strain evidence="5">UNC178MFTsu3.1</strain>
    </source>
</reference>
<keyword evidence="5" id="KW-1185">Reference proteome</keyword>
<dbReference type="AlphaFoldDB" id="A0A1I2IT40"/>
<dbReference type="InterPro" id="IPR006311">
    <property type="entry name" value="TAT_signal"/>
</dbReference>
<evidence type="ECO:0000256" key="1">
    <source>
        <dbReference type="SAM" id="SignalP"/>
    </source>
</evidence>
<dbReference type="PANTHER" id="PTHR48267">
    <property type="entry name" value="CUPREDOXIN SUPERFAMILY PROTEIN"/>
    <property type="match status" value="1"/>
</dbReference>
<dbReference type="InterPro" id="IPR008972">
    <property type="entry name" value="Cupredoxin"/>
</dbReference>
<dbReference type="Gene3D" id="2.60.40.420">
    <property type="entry name" value="Cupredoxins - blue copper proteins"/>
    <property type="match status" value="3"/>
</dbReference>
<dbReference type="SUPFAM" id="SSF49503">
    <property type="entry name" value="Cupredoxins"/>
    <property type="match status" value="3"/>
</dbReference>
<dbReference type="Pfam" id="PF07732">
    <property type="entry name" value="Cu-oxidase_3"/>
    <property type="match status" value="1"/>
</dbReference>
<accession>A0A1I2IT40</accession>
<dbReference type="InterPro" id="IPR011707">
    <property type="entry name" value="Cu-oxidase-like_N"/>
</dbReference>
<keyword evidence="4" id="KW-0167">Capsid protein</keyword>
<dbReference type="InterPro" id="IPR045087">
    <property type="entry name" value="Cu-oxidase_fam"/>
</dbReference>
<keyword evidence="1" id="KW-0732">Signal</keyword>
<dbReference type="CDD" id="cd14448">
    <property type="entry name" value="CuRO_2_BOD_CotA_like"/>
    <property type="match status" value="1"/>
</dbReference>
<proteinExistence type="predicted"/>
<dbReference type="Proteomes" id="UP000199477">
    <property type="component" value="Unassembled WGS sequence"/>
</dbReference>
<dbReference type="EMBL" id="FONH01000018">
    <property type="protein sequence ID" value="SFF44798.1"/>
    <property type="molecule type" value="Genomic_DNA"/>
</dbReference>
<dbReference type="PROSITE" id="PS51318">
    <property type="entry name" value="TAT"/>
    <property type="match status" value="1"/>
</dbReference>
<dbReference type="GO" id="GO:0005507">
    <property type="term" value="F:copper ion binding"/>
    <property type="evidence" value="ECO:0007669"/>
    <property type="project" value="InterPro"/>
</dbReference>
<dbReference type="RefSeq" id="WP_026634759.1">
    <property type="nucleotide sequence ID" value="NZ_FONH01000018.1"/>
</dbReference>
<evidence type="ECO:0000313" key="4">
    <source>
        <dbReference type="EMBL" id="SFF44798.1"/>
    </source>
</evidence>
<dbReference type="STRING" id="500610.SAMN02799615_03615"/>
<feature type="signal peptide" evidence="1">
    <location>
        <begin position="1"/>
        <end position="27"/>
    </location>
</feature>
<feature type="domain" description="Plastocyanin-like" evidence="3">
    <location>
        <begin position="160"/>
        <end position="228"/>
    </location>
</feature>
<feature type="domain" description="Plastocyanin-like" evidence="2">
    <location>
        <begin position="424"/>
        <end position="542"/>
    </location>
</feature>
<keyword evidence="4" id="KW-0946">Virion</keyword>
<organism evidence="4 5">
    <name type="scientific">Dyella marensis</name>
    <dbReference type="NCBI Taxonomy" id="500610"/>
    <lineage>
        <taxon>Bacteria</taxon>
        <taxon>Pseudomonadati</taxon>
        <taxon>Pseudomonadota</taxon>
        <taxon>Gammaproteobacteria</taxon>
        <taxon>Lysobacterales</taxon>
        <taxon>Rhodanobacteraceae</taxon>
        <taxon>Dyella</taxon>
    </lineage>
</organism>
<name>A0A1I2IT40_9GAMM</name>
<evidence type="ECO:0000313" key="5">
    <source>
        <dbReference type="Proteomes" id="UP000199477"/>
    </source>
</evidence>
<dbReference type="InterPro" id="IPR011706">
    <property type="entry name" value="Cu-oxidase_C"/>
</dbReference>
<evidence type="ECO:0000259" key="2">
    <source>
        <dbReference type="Pfam" id="PF07731"/>
    </source>
</evidence>
<dbReference type="CDD" id="cd13844">
    <property type="entry name" value="CuRO_1_BOD_CotA_like"/>
    <property type="match status" value="1"/>
</dbReference>
<dbReference type="GO" id="GO:0016491">
    <property type="term" value="F:oxidoreductase activity"/>
    <property type="evidence" value="ECO:0007669"/>
    <property type="project" value="InterPro"/>
</dbReference>
<dbReference type="Pfam" id="PF07731">
    <property type="entry name" value="Cu-oxidase_2"/>
    <property type="match status" value="1"/>
</dbReference>
<evidence type="ECO:0000259" key="3">
    <source>
        <dbReference type="Pfam" id="PF07732"/>
    </source>
</evidence>
<gene>
    <name evidence="4" type="ORF">SAMN02799615_03615</name>
</gene>